<feature type="compositionally biased region" description="Gly residues" evidence="1">
    <location>
        <begin position="78"/>
        <end position="89"/>
    </location>
</feature>
<dbReference type="InterPro" id="IPR014229">
    <property type="entry name" value="Spore_YtfJ"/>
</dbReference>
<comment type="caution">
    <text evidence="2">The sequence shown here is derived from an EMBL/GenBank/DDBJ whole genome shotgun (WGS) entry which is preliminary data.</text>
</comment>
<dbReference type="PANTHER" id="PTHR39162">
    <property type="entry name" value="GLL3345 PROTEIN"/>
    <property type="match status" value="1"/>
</dbReference>
<dbReference type="Proteomes" id="UP000471293">
    <property type="component" value="Unassembled WGS sequence"/>
</dbReference>
<dbReference type="Pfam" id="PF09579">
    <property type="entry name" value="Spore_YtfJ"/>
    <property type="match status" value="1"/>
</dbReference>
<dbReference type="EMBL" id="JAAGLQ010000519">
    <property type="protein sequence ID" value="NEA18511.1"/>
    <property type="molecule type" value="Genomic_DNA"/>
</dbReference>
<reference evidence="2 3" key="1">
    <citation type="submission" date="2020-01" db="EMBL/GenBank/DDBJ databases">
        <title>Insect and environment-associated Actinomycetes.</title>
        <authorList>
            <person name="Currrie C."/>
            <person name="Chevrette M."/>
            <person name="Carlson C."/>
            <person name="Stubbendieck R."/>
            <person name="Wendt-Pienkowski E."/>
        </authorList>
    </citation>
    <scope>NUCLEOTIDE SEQUENCE [LARGE SCALE GENOMIC DNA]</scope>
    <source>
        <strain evidence="2 3">SID11342</strain>
    </source>
</reference>
<protein>
    <submittedName>
        <fullName evidence="2">Sporulation protein</fullName>
    </submittedName>
</protein>
<gene>
    <name evidence="2" type="ORF">G3I29_23990</name>
</gene>
<name>A0A6N9U3V0_STRHA</name>
<dbReference type="PANTHER" id="PTHR39162:SF1">
    <property type="entry name" value="SPORULATION PROTEIN YTFJ"/>
    <property type="match status" value="1"/>
</dbReference>
<evidence type="ECO:0000313" key="3">
    <source>
        <dbReference type="Proteomes" id="UP000471293"/>
    </source>
</evidence>
<accession>A0A6N9U3V0</accession>
<proteinExistence type="predicted"/>
<dbReference type="AlphaFoldDB" id="A0A6N9U3V0"/>
<organism evidence="2 3">
    <name type="scientific">Streptomyces halstedii</name>
    <dbReference type="NCBI Taxonomy" id="1944"/>
    <lineage>
        <taxon>Bacteria</taxon>
        <taxon>Bacillati</taxon>
        <taxon>Actinomycetota</taxon>
        <taxon>Actinomycetes</taxon>
        <taxon>Kitasatosporales</taxon>
        <taxon>Streptomycetaceae</taxon>
        <taxon>Streptomyces</taxon>
    </lineage>
</organism>
<evidence type="ECO:0000256" key="1">
    <source>
        <dbReference type="SAM" id="MobiDB-lite"/>
    </source>
</evidence>
<sequence length="139" mass="14208">MTTMDNENTFLTPLAGITAAHTSVTLLERLADKLGGRASVTAVYGEPITSGEVTVIPVAEVGFGFGGGAGRETETGKIGEGGGGGGGAGARPHGFIEIKDGTATYKPLRDPWVDVIVPLAALLAGTALPRLARHLSKRR</sequence>
<evidence type="ECO:0000313" key="2">
    <source>
        <dbReference type="EMBL" id="NEA18511.1"/>
    </source>
</evidence>
<feature type="region of interest" description="Disordered" evidence="1">
    <location>
        <begin position="67"/>
        <end position="93"/>
    </location>
</feature>